<proteinExistence type="predicted"/>
<dbReference type="InterPro" id="IPR036188">
    <property type="entry name" value="FAD/NAD-bd_sf"/>
</dbReference>
<dbReference type="Pfam" id="PF01593">
    <property type="entry name" value="Amino_oxidase"/>
    <property type="match status" value="1"/>
</dbReference>
<accession>A0A819DSM1</accession>
<dbReference type="OrthoDB" id="10051671at2759"/>
<evidence type="ECO:0000313" key="6">
    <source>
        <dbReference type="Proteomes" id="UP000663868"/>
    </source>
</evidence>
<dbReference type="PANTHER" id="PTHR10742:SF410">
    <property type="entry name" value="LYSINE-SPECIFIC HISTONE DEMETHYLASE 2"/>
    <property type="match status" value="1"/>
</dbReference>
<dbReference type="AlphaFoldDB" id="A0A819DSM1"/>
<dbReference type="Proteomes" id="UP000663868">
    <property type="component" value="Unassembled WGS sequence"/>
</dbReference>
<dbReference type="SUPFAM" id="SSF51905">
    <property type="entry name" value="FAD/NAD(P)-binding domain"/>
    <property type="match status" value="1"/>
</dbReference>
<evidence type="ECO:0000259" key="1">
    <source>
        <dbReference type="Pfam" id="PF01593"/>
    </source>
</evidence>
<evidence type="ECO:0000313" key="5">
    <source>
        <dbReference type="EMBL" id="CAF3963555.1"/>
    </source>
</evidence>
<evidence type="ECO:0000313" key="3">
    <source>
        <dbReference type="EMBL" id="CAF1352157.1"/>
    </source>
</evidence>
<dbReference type="EMBL" id="CAJOAY010002580">
    <property type="protein sequence ID" value="CAF3963555.1"/>
    <property type="molecule type" value="Genomic_DNA"/>
</dbReference>
<dbReference type="EMBL" id="CAJNOE010000373">
    <property type="protein sequence ID" value="CAF1180891.1"/>
    <property type="molecule type" value="Genomic_DNA"/>
</dbReference>
<evidence type="ECO:0000313" key="4">
    <source>
        <dbReference type="EMBL" id="CAF3838634.1"/>
    </source>
</evidence>
<dbReference type="Proteomes" id="UP000663881">
    <property type="component" value="Unassembled WGS sequence"/>
</dbReference>
<dbReference type="InterPro" id="IPR002937">
    <property type="entry name" value="Amino_oxidase"/>
</dbReference>
<dbReference type="InterPro" id="IPR050281">
    <property type="entry name" value="Flavin_monoamine_oxidase"/>
</dbReference>
<gene>
    <name evidence="2" type="ORF">IZO911_LOCUS27457</name>
    <name evidence="4" type="ORF">KXQ929_LOCUS19331</name>
    <name evidence="5" type="ORF">OKA104_LOCUS27677</name>
    <name evidence="3" type="ORF">VCS650_LOCUS33832</name>
</gene>
<sequence length="644" mass="74013">MIGIALLSVTYKTNLLNSISLTIRDIKALNVQYAQILQLEQNNLSIISYNFTSTPTSTINDRRKRNSNVMQCEDGSTFSGVSLNVRFSVKSIRKQNTLYRWQQVLKKIQDNIRSTLKIINLTIPFTDSQMISVQLISCLSKILPMNMASPTITDTKTRLNCEVIILGAGVGGSHSAYRLGPIYKNNLCIFERENHVGGRTYDIDYNGAVSEAYSTTPIAPMGAMRFYGKQPVVKQLMDELNISYYRYDYQNFLIKARGRFYTSYNEMCSKSYVELNCTDDSNGLNFQSQIWTKLLEEYKKNSSNLYNFADMNAFCRSLFGDEATEYVRDSSRFRSSFQGVDIHSYMDAIEQEWHLGESIYYPYDGMSQIAKRMIYKATTMNNVRLFLNEKVIQIQETSDTTNDYIFSIETSNYKIFSKQLIAAIPPTGWIDIEGSIANEIKSNKYFQSILPIQTVIIDNHWPQRWWEQASMIKSNIDRASTRQNCISSIEILSQHPQKKEQNLTRTVYDDGLCIDTWLTLINRSSNTDLIQELLRGLRELFPNVEIPSPTKTFTKVWPGAWHLQKSNTNVTNKQLMKWALQPIPRFRKHQISLVGEAFNLDRSGWVDGAIKSSLMSLYSQFNFNKTCYENDGAVNGNYCSNDFI</sequence>
<dbReference type="GO" id="GO:0016491">
    <property type="term" value="F:oxidoreductase activity"/>
    <property type="evidence" value="ECO:0007669"/>
    <property type="project" value="InterPro"/>
</dbReference>
<dbReference type="Gene3D" id="3.50.50.60">
    <property type="entry name" value="FAD/NAD(P)-binding domain"/>
    <property type="match status" value="1"/>
</dbReference>
<dbReference type="EMBL" id="CAJOBB010001307">
    <property type="protein sequence ID" value="CAF3838634.1"/>
    <property type="molecule type" value="Genomic_DNA"/>
</dbReference>
<protein>
    <recommendedName>
        <fullName evidence="1">Amine oxidase domain-containing protein</fullName>
    </recommendedName>
</protein>
<name>A0A819DSM1_9BILA</name>
<evidence type="ECO:0000313" key="2">
    <source>
        <dbReference type="EMBL" id="CAF1180891.1"/>
    </source>
</evidence>
<comment type="caution">
    <text evidence="4">The sequence shown here is derived from an EMBL/GenBank/DDBJ whole genome shotgun (WGS) entry which is preliminary data.</text>
</comment>
<organism evidence="4 6">
    <name type="scientific">Adineta steineri</name>
    <dbReference type="NCBI Taxonomy" id="433720"/>
    <lineage>
        <taxon>Eukaryota</taxon>
        <taxon>Metazoa</taxon>
        <taxon>Spiralia</taxon>
        <taxon>Gnathifera</taxon>
        <taxon>Rotifera</taxon>
        <taxon>Eurotatoria</taxon>
        <taxon>Bdelloidea</taxon>
        <taxon>Adinetida</taxon>
        <taxon>Adinetidae</taxon>
        <taxon>Adineta</taxon>
    </lineage>
</organism>
<dbReference type="PANTHER" id="PTHR10742">
    <property type="entry name" value="FLAVIN MONOAMINE OXIDASE"/>
    <property type="match status" value="1"/>
</dbReference>
<reference evidence="4" key="1">
    <citation type="submission" date="2021-02" db="EMBL/GenBank/DDBJ databases">
        <authorList>
            <person name="Nowell W R."/>
        </authorList>
    </citation>
    <scope>NUCLEOTIDE SEQUENCE</scope>
</reference>
<dbReference type="Proteomes" id="UP000663891">
    <property type="component" value="Unassembled WGS sequence"/>
</dbReference>
<feature type="domain" description="Amine oxidase" evidence="1">
    <location>
        <begin position="189"/>
        <end position="613"/>
    </location>
</feature>
<dbReference type="Proteomes" id="UP000663860">
    <property type="component" value="Unassembled WGS sequence"/>
</dbReference>
<dbReference type="EMBL" id="CAJNON010000677">
    <property type="protein sequence ID" value="CAF1352157.1"/>
    <property type="molecule type" value="Genomic_DNA"/>
</dbReference>